<sequence>MAKKYDAFEVYLRSLPGDTVRITYDQIRERSGLEKLAKSVSEHAHQYLSNSESQPIPAAWLRAGWRKFNHNYDEQYIDLHRAVPLEAVTLPDDAGDDGVDNENRQLVNVKTRRGQPDFRKRLRRAYRDTCAITGSIVVPLLEAAHIVPHAHKTNYATSNGLLLRADIHTLFDMHLIGIDPDGQVVVSGRLQGTEYEQYRFQRLKAFPETPAHQPSLEKLKRHYDLFLASQEALRNNAADLA</sequence>
<dbReference type="RefSeq" id="WP_279995809.1">
    <property type="nucleotide sequence ID" value="NZ_JAOCDZ010000010.1"/>
</dbReference>
<keyword evidence="2" id="KW-0540">Nuclease</keyword>
<gene>
    <name evidence="2" type="ORF">N5D93_16025</name>
</gene>
<protein>
    <submittedName>
        <fullName evidence="2">HNH endonuclease</fullName>
    </submittedName>
</protein>
<dbReference type="GO" id="GO:0004519">
    <property type="term" value="F:endonuclease activity"/>
    <property type="evidence" value="ECO:0007669"/>
    <property type="project" value="UniProtKB-KW"/>
</dbReference>
<evidence type="ECO:0000259" key="1">
    <source>
        <dbReference type="Pfam" id="PF13391"/>
    </source>
</evidence>
<comment type="caution">
    <text evidence="2">The sequence shown here is derived from an EMBL/GenBank/DDBJ whole genome shotgun (WGS) entry which is preliminary data.</text>
</comment>
<dbReference type="Proteomes" id="UP001161094">
    <property type="component" value="Unassembled WGS sequence"/>
</dbReference>
<dbReference type="Pfam" id="PF13391">
    <property type="entry name" value="HNH_2"/>
    <property type="match status" value="1"/>
</dbReference>
<dbReference type="AlphaFoldDB" id="A0AA42S4Q8"/>
<dbReference type="InterPro" id="IPR003615">
    <property type="entry name" value="HNH_nuc"/>
</dbReference>
<evidence type="ECO:0000313" key="3">
    <source>
        <dbReference type="Proteomes" id="UP001161094"/>
    </source>
</evidence>
<dbReference type="EMBL" id="JAOCDZ010000010">
    <property type="protein sequence ID" value="MDH0737321.1"/>
    <property type="molecule type" value="Genomic_DNA"/>
</dbReference>
<reference evidence="2" key="1">
    <citation type="submission" date="2022-09" db="EMBL/GenBank/DDBJ databases">
        <title>Intensive care unit water sources are persistently colonized with multi-drug resistant bacteria and are the site of extensive horizontal gene transfer of antibiotic resistance genes.</title>
        <authorList>
            <person name="Diorio-Toth L."/>
        </authorList>
    </citation>
    <scope>NUCLEOTIDE SEQUENCE</scope>
    <source>
        <strain evidence="2">GD03843</strain>
    </source>
</reference>
<accession>A0AA42S4Q8</accession>
<keyword evidence="2" id="KW-0255">Endonuclease</keyword>
<proteinExistence type="predicted"/>
<name>A0AA42S4Q8_9BURK</name>
<organism evidence="2 3">
    <name type="scientific">Achromobacter spanius</name>
    <dbReference type="NCBI Taxonomy" id="217203"/>
    <lineage>
        <taxon>Bacteria</taxon>
        <taxon>Pseudomonadati</taxon>
        <taxon>Pseudomonadota</taxon>
        <taxon>Betaproteobacteria</taxon>
        <taxon>Burkholderiales</taxon>
        <taxon>Alcaligenaceae</taxon>
        <taxon>Achromobacter</taxon>
    </lineage>
</organism>
<keyword evidence="2" id="KW-0378">Hydrolase</keyword>
<feature type="domain" description="HNH nuclease" evidence="1">
    <location>
        <begin position="130"/>
        <end position="179"/>
    </location>
</feature>
<evidence type="ECO:0000313" key="2">
    <source>
        <dbReference type="EMBL" id="MDH0737321.1"/>
    </source>
</evidence>